<feature type="region of interest" description="Disordered" evidence="7">
    <location>
        <begin position="1"/>
        <end position="94"/>
    </location>
</feature>
<feature type="compositionally biased region" description="Polar residues" evidence="7">
    <location>
        <begin position="388"/>
        <end position="416"/>
    </location>
</feature>
<dbReference type="Proteomes" id="UP001259832">
    <property type="component" value="Unassembled WGS sequence"/>
</dbReference>
<dbReference type="Pfam" id="PF00249">
    <property type="entry name" value="Myb_DNA-binding"/>
    <property type="match status" value="1"/>
</dbReference>
<dbReference type="PROSITE" id="PS50090">
    <property type="entry name" value="MYB_LIKE"/>
    <property type="match status" value="1"/>
</dbReference>
<dbReference type="InterPro" id="IPR006447">
    <property type="entry name" value="Myb_dom_plants"/>
</dbReference>
<evidence type="ECO:0000256" key="7">
    <source>
        <dbReference type="SAM" id="MobiDB-lite"/>
    </source>
</evidence>
<protein>
    <submittedName>
        <fullName evidence="12">Protein NLP2</fullName>
    </submittedName>
</protein>
<evidence type="ECO:0000259" key="11">
    <source>
        <dbReference type="PROSITE" id="PS51519"/>
    </source>
</evidence>
<dbReference type="InterPro" id="IPR009057">
    <property type="entry name" value="Homeodomain-like_sf"/>
</dbReference>
<evidence type="ECO:0000256" key="4">
    <source>
        <dbReference type="ARBA" id="ARBA00023125"/>
    </source>
</evidence>
<keyword evidence="2" id="KW-0805">Transcription regulation</keyword>
<dbReference type="SMART" id="SM00717">
    <property type="entry name" value="SANT"/>
    <property type="match status" value="1"/>
</dbReference>
<dbReference type="InterPro" id="IPR017930">
    <property type="entry name" value="Myb_dom"/>
</dbReference>
<keyword evidence="6" id="KW-0539">Nucleus</keyword>
<dbReference type="AlphaFoldDB" id="A0AAD9LAR7"/>
<dbReference type="PROSITE" id="PS51519">
    <property type="entry name" value="RWP_RK"/>
    <property type="match status" value="1"/>
</dbReference>
<dbReference type="CDD" id="cd00167">
    <property type="entry name" value="SANT"/>
    <property type="match status" value="1"/>
</dbReference>
<keyword evidence="5" id="KW-0804">Transcription</keyword>
<feature type="region of interest" description="Disordered" evidence="7">
    <location>
        <begin position="219"/>
        <end position="308"/>
    </location>
</feature>
<comment type="function">
    <text evidence="1">Putative transcription factor.</text>
</comment>
<dbReference type="PANTHER" id="PTHR46373:SF2">
    <property type="entry name" value="RWP-RK DOMAIN-CONTAINING PROTEIN"/>
    <property type="match status" value="1"/>
</dbReference>
<evidence type="ECO:0000259" key="8">
    <source>
        <dbReference type="PROSITE" id="PS50090"/>
    </source>
</evidence>
<evidence type="ECO:0000256" key="6">
    <source>
        <dbReference type="ARBA" id="ARBA00023242"/>
    </source>
</evidence>
<feature type="domain" description="Myb-like" evidence="8">
    <location>
        <begin position="299"/>
        <end position="349"/>
    </location>
</feature>
<dbReference type="Pfam" id="PF02042">
    <property type="entry name" value="RWP-RK"/>
    <property type="match status" value="1"/>
</dbReference>
<keyword evidence="4" id="KW-0238">DNA-binding</keyword>
<evidence type="ECO:0000256" key="5">
    <source>
        <dbReference type="ARBA" id="ARBA00023163"/>
    </source>
</evidence>
<dbReference type="InterPro" id="IPR003035">
    <property type="entry name" value="RWP-RK_dom"/>
</dbReference>
<feature type="domain" description="SANT" evidence="9">
    <location>
        <begin position="302"/>
        <end position="355"/>
    </location>
</feature>
<sequence>MGMACDAEGRAATGEQETPPAKTDGICGGVQTDESKTDTPGLNPEETAMILTSLSKGFSGSAESRSPDSDGEDMGDSDEEEEASHRRAVSGVGKVHRVQQINFDGPKGSKLDFTDDAGFSHRFRNESNRVKSLVTKHISIEELRAHFDRPIIDVAKDFGICITLMKKICRRNGIKRWPHRQIRSLSKSIASMEAAMLSAHGSEREKYRDQIVNLKMKRESVIADPNKDSSMRPKMSLPHCEPPVHTVRATPHAPSNPKLSPRPSSDGQASPPSYPVTPTVKMENLAVGTPVPTSSTSTTGPSKGGRWTSEEHAAFLEGIRLYGKDWRRVAQVVMTRSAVQTRTHAQKYLLKFAGRFPFDADGMLKDHHSAPIQTQPQFVSASDKPGTSMLSPTTSVASSNTAMTPASDDSMSNGSWNAEEAQPPAKHGEAMAMILNGSPQVERLHGGAFALPPLPARTGIKMEQTVVFQQQQAAQDGTAPASFQYFAQQEQVTP</sequence>
<dbReference type="InterPro" id="IPR017884">
    <property type="entry name" value="SANT_dom"/>
</dbReference>
<dbReference type="InterPro" id="IPR001005">
    <property type="entry name" value="SANT/Myb"/>
</dbReference>
<dbReference type="Gene3D" id="1.10.10.60">
    <property type="entry name" value="Homeodomain-like"/>
    <property type="match status" value="1"/>
</dbReference>
<evidence type="ECO:0000259" key="10">
    <source>
        <dbReference type="PROSITE" id="PS51294"/>
    </source>
</evidence>
<feature type="compositionally biased region" description="Low complexity" evidence="7">
    <location>
        <begin position="287"/>
        <end position="305"/>
    </location>
</feature>
<feature type="region of interest" description="Disordered" evidence="7">
    <location>
        <begin position="378"/>
        <end position="426"/>
    </location>
</feature>
<evidence type="ECO:0000256" key="2">
    <source>
        <dbReference type="ARBA" id="ARBA00023015"/>
    </source>
</evidence>
<dbReference type="GO" id="GO:0003677">
    <property type="term" value="F:DNA binding"/>
    <property type="evidence" value="ECO:0007669"/>
    <property type="project" value="UniProtKB-KW"/>
</dbReference>
<feature type="compositionally biased region" description="Polar residues" evidence="7">
    <location>
        <begin position="50"/>
        <end position="64"/>
    </location>
</feature>
<evidence type="ECO:0000256" key="1">
    <source>
        <dbReference type="ARBA" id="ARBA00004049"/>
    </source>
</evidence>
<evidence type="ECO:0000259" key="9">
    <source>
        <dbReference type="PROSITE" id="PS51293"/>
    </source>
</evidence>
<evidence type="ECO:0000256" key="3">
    <source>
        <dbReference type="ARBA" id="ARBA00023054"/>
    </source>
</evidence>
<dbReference type="PROSITE" id="PS51294">
    <property type="entry name" value="HTH_MYB"/>
    <property type="match status" value="1"/>
</dbReference>
<dbReference type="InterPro" id="IPR044607">
    <property type="entry name" value="RKD-like"/>
</dbReference>
<dbReference type="GO" id="GO:0003700">
    <property type="term" value="F:DNA-binding transcription factor activity"/>
    <property type="evidence" value="ECO:0007669"/>
    <property type="project" value="InterPro"/>
</dbReference>
<accession>A0AAD9LAR7</accession>
<keyword evidence="13" id="KW-1185">Reference proteome</keyword>
<evidence type="ECO:0000313" key="12">
    <source>
        <dbReference type="EMBL" id="KAK1929633.1"/>
    </source>
</evidence>
<organism evidence="12 13">
    <name type="scientific">Phytophthora citrophthora</name>
    <dbReference type="NCBI Taxonomy" id="4793"/>
    <lineage>
        <taxon>Eukaryota</taxon>
        <taxon>Sar</taxon>
        <taxon>Stramenopiles</taxon>
        <taxon>Oomycota</taxon>
        <taxon>Peronosporomycetes</taxon>
        <taxon>Peronosporales</taxon>
        <taxon>Peronosporaceae</taxon>
        <taxon>Phytophthora</taxon>
    </lineage>
</organism>
<feature type="domain" description="HTH myb-type" evidence="10">
    <location>
        <begin position="303"/>
        <end position="353"/>
    </location>
</feature>
<name>A0AAD9LAR7_9STRA</name>
<comment type="caution">
    <text evidence="12">The sequence shown here is derived from an EMBL/GenBank/DDBJ whole genome shotgun (WGS) entry which is preliminary data.</text>
</comment>
<gene>
    <name evidence="12" type="ORF">P3T76_014850</name>
</gene>
<proteinExistence type="predicted"/>
<dbReference type="PANTHER" id="PTHR46373">
    <property type="entry name" value="PROTEIN RKD4"/>
    <property type="match status" value="1"/>
</dbReference>
<dbReference type="SUPFAM" id="SSF46689">
    <property type="entry name" value="Homeodomain-like"/>
    <property type="match status" value="1"/>
</dbReference>
<dbReference type="EMBL" id="JASMQC010000046">
    <property type="protein sequence ID" value="KAK1929633.1"/>
    <property type="molecule type" value="Genomic_DNA"/>
</dbReference>
<reference evidence="12" key="1">
    <citation type="submission" date="2023-08" db="EMBL/GenBank/DDBJ databases">
        <title>Reference Genome Resource for the Citrus Pathogen Phytophthora citrophthora.</title>
        <authorList>
            <person name="Moller H."/>
            <person name="Coetzee B."/>
            <person name="Rose L.J."/>
            <person name="Van Niekerk J.M."/>
        </authorList>
    </citation>
    <scope>NUCLEOTIDE SEQUENCE</scope>
    <source>
        <strain evidence="12">STE-U-9442</strain>
    </source>
</reference>
<feature type="compositionally biased region" description="Polar residues" evidence="7">
    <location>
        <begin position="262"/>
        <end position="271"/>
    </location>
</feature>
<evidence type="ECO:0000313" key="13">
    <source>
        <dbReference type="Proteomes" id="UP001259832"/>
    </source>
</evidence>
<feature type="compositionally biased region" description="Acidic residues" evidence="7">
    <location>
        <begin position="69"/>
        <end position="82"/>
    </location>
</feature>
<dbReference type="NCBIfam" id="TIGR01557">
    <property type="entry name" value="myb_SHAQKYF"/>
    <property type="match status" value="1"/>
</dbReference>
<dbReference type="PROSITE" id="PS51293">
    <property type="entry name" value="SANT"/>
    <property type="match status" value="1"/>
</dbReference>
<keyword evidence="3" id="KW-0175">Coiled coil</keyword>
<feature type="domain" description="RWP-RK" evidence="11">
    <location>
        <begin position="115"/>
        <end position="205"/>
    </location>
</feature>
<feature type="compositionally biased region" description="Basic and acidic residues" evidence="7">
    <location>
        <begin position="219"/>
        <end position="231"/>
    </location>
</feature>